<feature type="compositionally biased region" description="Polar residues" evidence="1">
    <location>
        <begin position="218"/>
        <end position="230"/>
    </location>
</feature>
<organism evidence="2 3">
    <name type="scientific">Clonorchis sinensis</name>
    <name type="common">Chinese liver fluke</name>
    <dbReference type="NCBI Taxonomy" id="79923"/>
    <lineage>
        <taxon>Eukaryota</taxon>
        <taxon>Metazoa</taxon>
        <taxon>Spiralia</taxon>
        <taxon>Lophotrochozoa</taxon>
        <taxon>Platyhelminthes</taxon>
        <taxon>Trematoda</taxon>
        <taxon>Digenea</taxon>
        <taxon>Opisthorchiida</taxon>
        <taxon>Opisthorchiata</taxon>
        <taxon>Opisthorchiidae</taxon>
        <taxon>Clonorchis</taxon>
    </lineage>
</organism>
<feature type="compositionally biased region" description="Polar residues" evidence="1">
    <location>
        <begin position="257"/>
        <end position="268"/>
    </location>
</feature>
<evidence type="ECO:0000313" key="3">
    <source>
        <dbReference type="Proteomes" id="UP000286415"/>
    </source>
</evidence>
<feature type="compositionally biased region" description="Polar residues" evidence="1">
    <location>
        <begin position="1"/>
        <end position="67"/>
    </location>
</feature>
<feature type="compositionally biased region" description="Polar residues" evidence="1">
    <location>
        <begin position="457"/>
        <end position="483"/>
    </location>
</feature>
<feature type="compositionally biased region" description="Basic residues" evidence="1">
    <location>
        <begin position="238"/>
        <end position="253"/>
    </location>
</feature>
<accession>A0A8T1LYV3</accession>
<feature type="region of interest" description="Disordered" evidence="1">
    <location>
        <begin position="212"/>
        <end position="275"/>
    </location>
</feature>
<protein>
    <submittedName>
        <fullName evidence="2">Uncharacterized protein</fullName>
    </submittedName>
</protein>
<evidence type="ECO:0000313" key="2">
    <source>
        <dbReference type="EMBL" id="KAG5441888.1"/>
    </source>
</evidence>
<feature type="region of interest" description="Disordered" evidence="1">
    <location>
        <begin position="380"/>
        <end position="411"/>
    </location>
</feature>
<feature type="region of interest" description="Disordered" evidence="1">
    <location>
        <begin position="457"/>
        <end position="484"/>
    </location>
</feature>
<proteinExistence type="predicted"/>
<feature type="compositionally biased region" description="Pro residues" evidence="1">
    <location>
        <begin position="72"/>
        <end position="84"/>
    </location>
</feature>
<feature type="compositionally biased region" description="Polar residues" evidence="1">
    <location>
        <begin position="86"/>
        <end position="105"/>
    </location>
</feature>
<keyword evidence="3" id="KW-1185">Reference proteome</keyword>
<feature type="region of interest" description="Disordered" evidence="1">
    <location>
        <begin position="1"/>
        <end position="167"/>
    </location>
</feature>
<reference evidence="2 3" key="1">
    <citation type="journal article" date="2018" name="Biotechnol. Adv.">
        <title>Improved genomic resources and new bioinformatic workflow for the carcinogenic parasite Clonorchis sinensis: Biotechnological implications.</title>
        <authorList>
            <person name="Wang D."/>
            <person name="Korhonen P.K."/>
            <person name="Gasser R.B."/>
            <person name="Young N.D."/>
        </authorList>
    </citation>
    <scope>NUCLEOTIDE SEQUENCE [LARGE SCALE GENOMIC DNA]</scope>
    <source>
        <strain evidence="2">Cs-k2</strain>
    </source>
</reference>
<reference evidence="2 3" key="2">
    <citation type="journal article" date="2021" name="Genomics">
        <title>High-quality reference genome for Clonorchis sinensis.</title>
        <authorList>
            <person name="Young N.D."/>
            <person name="Stroehlein A.J."/>
            <person name="Kinkar L."/>
            <person name="Wang T."/>
            <person name="Sohn W.M."/>
            <person name="Chang B.C.H."/>
            <person name="Kaur P."/>
            <person name="Weisz D."/>
            <person name="Dudchenko O."/>
            <person name="Aiden E.L."/>
            <person name="Korhonen P.K."/>
            <person name="Gasser R.B."/>
        </authorList>
    </citation>
    <scope>NUCLEOTIDE SEQUENCE [LARGE SCALE GENOMIC DNA]</scope>
    <source>
        <strain evidence="2">Cs-k2</strain>
    </source>
</reference>
<name>A0A8T1LYV3_CLOSI</name>
<gene>
    <name evidence="2" type="ORF">CSKR_200081</name>
</gene>
<feature type="compositionally biased region" description="Polar residues" evidence="1">
    <location>
        <begin position="136"/>
        <end position="162"/>
    </location>
</feature>
<sequence>QMPSSGMQQDTSYTARSESPGMQQRSQYPAQMPSSGMQQDTSYTAQPQVQPGTSYSVHGSNVQQGSSYAVPPDAPQSMPYPPQMPFSATQQDGSYPGQSQGTGVQQAGAYAARSESPGMQQRSQYPGPPHAPQSMPYPSQPQVQPGTSYSVQPDTSGTQQGSLYAAQPESLFAHQSIQFAAQTQATGVQQVDSHAAQIPTAGMQQNMPYPVQYPPSGMPQQRPYTAQSHVSAGPQKPNIRKPRAPRRQQRRPRIVASESTGVQTNSPFPETESPPIRTLQNVAERRLKTMGDRMVSVRYVRHNTTGGMSSAYRMPSATITHPRAATEEIGPPIPLPGSGPEQQEVLRRLKLRRELGAPPTPVNEQGSQAPCPLPQPCLPGTQGPCPEPQPRLPRSDAPCPLPAQPRSSPLAKQRLPVPKKDILRAMLTRPLSRPSSTMGPLHPRPQGAPSVNIVAGPSSQTPQGASSVNVVAGPSSQTPQGPQMGTFVKRAKNIRFVRFVKKGNEGFSKTPEQQDTARVNLEALAAFQRQSGTEITRPEFLVAVVFIRSHIPNYTEKGVLSSGPPH</sequence>
<feature type="non-terminal residue" evidence="2">
    <location>
        <position position="1"/>
    </location>
</feature>
<dbReference type="EMBL" id="NIRI02000076">
    <property type="protein sequence ID" value="KAG5441888.1"/>
    <property type="molecule type" value="Genomic_DNA"/>
</dbReference>
<feature type="region of interest" description="Disordered" evidence="1">
    <location>
        <begin position="356"/>
        <end position="375"/>
    </location>
</feature>
<dbReference type="Proteomes" id="UP000286415">
    <property type="component" value="Unassembled WGS sequence"/>
</dbReference>
<comment type="caution">
    <text evidence="2">The sequence shown here is derived from an EMBL/GenBank/DDBJ whole genome shotgun (WGS) entry which is preliminary data.</text>
</comment>
<evidence type="ECO:0000256" key="1">
    <source>
        <dbReference type="SAM" id="MobiDB-lite"/>
    </source>
</evidence>
<dbReference type="AlphaFoldDB" id="A0A8T1LYV3"/>